<dbReference type="OrthoDB" id="157634at2157"/>
<dbReference type="GeneID" id="35001961"/>
<sequence>MSEDQPLSEFSSTDSTANGDTAEPATVTYRWQSDGAVCEQCETSTEKQWLDDAQFVCPDCKSWD</sequence>
<organism evidence="3 4">
    <name type="scientific">Halohasta litchfieldiae</name>
    <dbReference type="NCBI Taxonomy" id="1073996"/>
    <lineage>
        <taxon>Archaea</taxon>
        <taxon>Methanobacteriati</taxon>
        <taxon>Methanobacteriota</taxon>
        <taxon>Stenosarchaea group</taxon>
        <taxon>Halobacteria</taxon>
        <taxon>Halobacteriales</taxon>
        <taxon>Haloferacaceae</taxon>
        <taxon>Halohasta</taxon>
    </lineage>
</organism>
<feature type="region of interest" description="Disordered" evidence="1">
    <location>
        <begin position="1"/>
        <end position="26"/>
    </location>
</feature>
<dbReference type="KEGG" id="hae:halTADL_1145"/>
<evidence type="ECO:0000313" key="3">
    <source>
        <dbReference type="EMBL" id="SEI61919.1"/>
    </source>
</evidence>
<evidence type="ECO:0000259" key="2">
    <source>
        <dbReference type="Pfam" id="PF24458"/>
    </source>
</evidence>
<accession>A0A1H6S1Z9</accession>
<dbReference type="Proteomes" id="UP000198888">
    <property type="component" value="Unassembled WGS sequence"/>
</dbReference>
<reference evidence="3 4" key="1">
    <citation type="submission" date="2016-10" db="EMBL/GenBank/DDBJ databases">
        <authorList>
            <person name="de Groot N.N."/>
        </authorList>
    </citation>
    <scope>NUCLEOTIDE SEQUENCE [LARGE SCALE GENOMIC DNA]</scope>
    <source>
        <strain evidence="3 4">DSM 22187</strain>
    </source>
</reference>
<dbReference type="AlphaFoldDB" id="A0A1H6S1Z9"/>
<keyword evidence="4" id="KW-1185">Reference proteome</keyword>
<dbReference type="STRING" id="1073996.SAMN05444271_10450"/>
<accession>A0A2H4Q0N8</accession>
<feature type="domain" description="DUF7573" evidence="2">
    <location>
        <begin position="25"/>
        <end position="63"/>
    </location>
</feature>
<evidence type="ECO:0000313" key="4">
    <source>
        <dbReference type="Proteomes" id="UP000198888"/>
    </source>
</evidence>
<feature type="compositionally biased region" description="Polar residues" evidence="1">
    <location>
        <begin position="8"/>
        <end position="19"/>
    </location>
</feature>
<dbReference type="Pfam" id="PF24458">
    <property type="entry name" value="DUF7573"/>
    <property type="match status" value="1"/>
</dbReference>
<dbReference type="RefSeq" id="WP_089671192.1">
    <property type="nucleotide sequence ID" value="NZ_CP024845.1"/>
</dbReference>
<dbReference type="InterPro" id="IPR055995">
    <property type="entry name" value="DUF7573"/>
</dbReference>
<name>A0A1H6S1Z9_9EURY</name>
<dbReference type="EMBL" id="FNYR01000004">
    <property type="protein sequence ID" value="SEI61919.1"/>
    <property type="molecule type" value="Genomic_DNA"/>
</dbReference>
<evidence type="ECO:0000256" key="1">
    <source>
        <dbReference type="SAM" id="MobiDB-lite"/>
    </source>
</evidence>
<protein>
    <recommendedName>
        <fullName evidence="2">DUF7573 domain-containing protein</fullName>
    </recommendedName>
</protein>
<gene>
    <name evidence="3" type="ORF">SAMN05444271_10450</name>
</gene>
<proteinExistence type="predicted"/>